<gene>
    <name evidence="1" type="ORF">A9200_06330</name>
</gene>
<proteinExistence type="predicted"/>
<sequence length="128" mass="14687">MKLRFLIVLSMLFFACNTDDEPVIADAALEGEWQLLNVVCYCSFEPDTDFSLTKINFDTDRSRVTVIHDGQYSFFREAGEHFYGGQGDRIGFSDDTVYRFEVEGSLLTLTLQDNPEIADDEVTFVFKR</sequence>
<dbReference type="STRING" id="1836467.BTR34_06570"/>
<keyword evidence="2" id="KW-1185">Reference proteome</keyword>
<organism evidence="1 2">
    <name type="scientific">Maribacter hydrothermalis</name>
    <dbReference type="NCBI Taxonomy" id="1836467"/>
    <lineage>
        <taxon>Bacteria</taxon>
        <taxon>Pseudomonadati</taxon>
        <taxon>Bacteroidota</taxon>
        <taxon>Flavobacteriia</taxon>
        <taxon>Flavobacteriales</taxon>
        <taxon>Flavobacteriaceae</taxon>
        <taxon>Maribacter</taxon>
    </lineage>
</organism>
<evidence type="ECO:0000313" key="2">
    <source>
        <dbReference type="Proteomes" id="UP000092164"/>
    </source>
</evidence>
<evidence type="ECO:0000313" key="1">
    <source>
        <dbReference type="EMBL" id="OBR37266.1"/>
    </source>
</evidence>
<accession>A0A1B7Z3N4</accession>
<reference evidence="2" key="1">
    <citation type="submission" date="2016-06" db="EMBL/GenBank/DDBJ databases">
        <authorList>
            <person name="Zhan P."/>
        </authorList>
    </citation>
    <scope>NUCLEOTIDE SEQUENCE [LARGE SCALE GENOMIC DNA]</scope>
    <source>
        <strain evidence="2">T28</strain>
    </source>
</reference>
<comment type="caution">
    <text evidence="1">The sequence shown here is derived from an EMBL/GenBank/DDBJ whole genome shotgun (WGS) entry which is preliminary data.</text>
</comment>
<dbReference type="RefSeq" id="WP_157483878.1">
    <property type="nucleotide sequence ID" value="NZ_CP018760.1"/>
</dbReference>
<dbReference type="AlphaFoldDB" id="A0A1B7Z3N4"/>
<protein>
    <recommendedName>
        <fullName evidence="3">Lipocalin-like domain-containing protein</fullName>
    </recommendedName>
</protein>
<dbReference type="OrthoDB" id="1448913at2"/>
<dbReference type="Proteomes" id="UP000092164">
    <property type="component" value="Unassembled WGS sequence"/>
</dbReference>
<evidence type="ECO:0008006" key="3">
    <source>
        <dbReference type="Google" id="ProtNLM"/>
    </source>
</evidence>
<dbReference type="PROSITE" id="PS51257">
    <property type="entry name" value="PROKAR_LIPOPROTEIN"/>
    <property type="match status" value="1"/>
</dbReference>
<dbReference type="EMBL" id="LZFP01000034">
    <property type="protein sequence ID" value="OBR37266.1"/>
    <property type="molecule type" value="Genomic_DNA"/>
</dbReference>
<name>A0A1B7Z3N4_9FLAO</name>